<keyword evidence="5" id="KW-0411">Iron-sulfur</keyword>
<accession>A0A0U1KUW2</accession>
<dbReference type="InterPro" id="IPR011538">
    <property type="entry name" value="Nuo51_FMN-bd"/>
</dbReference>
<dbReference type="SUPFAM" id="SSF142019">
    <property type="entry name" value="Nqo1 FMN-binding domain-like"/>
    <property type="match status" value="1"/>
</dbReference>
<reference evidence="8" key="1">
    <citation type="submission" date="2015-03" db="EMBL/GenBank/DDBJ databases">
        <authorList>
            <person name="Nijsse Bart"/>
        </authorList>
    </citation>
    <scope>NUCLEOTIDE SEQUENCE [LARGE SCALE GENOMIC DNA]</scope>
</reference>
<proteinExistence type="inferred from homology"/>
<dbReference type="GO" id="GO:0008137">
    <property type="term" value="F:NADH dehydrogenase (ubiquinone) activity"/>
    <property type="evidence" value="ECO:0007669"/>
    <property type="project" value="InterPro"/>
</dbReference>
<sequence length="433" mass="47042">MSKINKLISRNCGVICPDSVEDYVQAGGYQGLKKAFTMKPEEIIDEVKKAKLLGRGGAAYPVGSKWEQLLEIPESPKYIVINADEGEPGTFKDKILLGQDPLRVIEGMTIAGYVFNSHDGYIYIRGEYRAIQKVFQRAIDNAVKAGYLGKNINGTGFKFNIHVMTGAGAYVCGENSALLNSIEGKAGRPRIKPPHLAEVGLFLMPTLVNNVESIATIPNIVLEGGDKYLSYGTQDSGGTKLICLSGNVVNRGVYEIPFGVSLRDAIYDPELGGGIPNGKKLKFFHLGGQSGPIGSEAQLDTVYCYKVLRNAGLSVGSGAIVVMDEDVCVIDYFKGVTEFFIHESCGKCTPCREGNKQIYAILCKISAGEATNDDMIVLKRLIDTMTKASFCGLGQAAAVALNTCWKHFESEFEDHLNKKCPAKVCFTEQERGE</sequence>
<dbReference type="RefSeq" id="WP_021169842.1">
    <property type="nucleotide sequence ID" value="NZ_CTRP01000003.1"/>
</dbReference>
<dbReference type="InterPro" id="IPR001949">
    <property type="entry name" value="NADH-UbQ_OxRdtase_51kDa_CS"/>
</dbReference>
<dbReference type="PANTHER" id="PTHR43578:SF3">
    <property type="entry name" value="NADH-QUINONE OXIDOREDUCTASE SUBUNIT F"/>
    <property type="match status" value="1"/>
</dbReference>
<protein>
    <submittedName>
        <fullName evidence="7">NAD-dependent formate dehydrogenase beta subunit</fullName>
    </submittedName>
</protein>
<evidence type="ECO:0000256" key="2">
    <source>
        <dbReference type="ARBA" id="ARBA00022485"/>
    </source>
</evidence>
<evidence type="ECO:0000313" key="8">
    <source>
        <dbReference type="Proteomes" id="UP000049855"/>
    </source>
</evidence>
<organism evidence="7 8">
    <name type="scientific">Sporomusa ovata</name>
    <dbReference type="NCBI Taxonomy" id="2378"/>
    <lineage>
        <taxon>Bacteria</taxon>
        <taxon>Bacillati</taxon>
        <taxon>Bacillota</taxon>
        <taxon>Negativicutes</taxon>
        <taxon>Selenomonadales</taxon>
        <taxon>Sporomusaceae</taxon>
        <taxon>Sporomusa</taxon>
    </lineage>
</organism>
<dbReference type="Gene3D" id="3.10.20.600">
    <property type="match status" value="1"/>
</dbReference>
<dbReference type="Gene3D" id="6.10.250.1450">
    <property type="match status" value="1"/>
</dbReference>
<dbReference type="Pfam" id="PF01512">
    <property type="entry name" value="Complex1_51K"/>
    <property type="match status" value="1"/>
</dbReference>
<dbReference type="Pfam" id="PF10589">
    <property type="entry name" value="NADH_4Fe-4S"/>
    <property type="match status" value="1"/>
</dbReference>
<keyword evidence="4" id="KW-0408">Iron</keyword>
<dbReference type="GO" id="GO:0046872">
    <property type="term" value="F:metal ion binding"/>
    <property type="evidence" value="ECO:0007669"/>
    <property type="project" value="UniProtKB-KW"/>
</dbReference>
<evidence type="ECO:0000313" key="7">
    <source>
        <dbReference type="EMBL" id="CQR71136.1"/>
    </source>
</evidence>
<gene>
    <name evidence="7" type="ORF">SpAn4DRAFT_2114</name>
</gene>
<keyword evidence="8" id="KW-1185">Reference proteome</keyword>
<evidence type="ECO:0000256" key="1">
    <source>
        <dbReference type="ARBA" id="ARBA00007523"/>
    </source>
</evidence>
<dbReference type="PROSITE" id="PS00645">
    <property type="entry name" value="COMPLEX1_51K_2"/>
    <property type="match status" value="1"/>
</dbReference>
<dbReference type="FunFam" id="1.20.1440.230:FF:000001">
    <property type="entry name" value="Mitochondrial NADH dehydrogenase flavoprotein 1"/>
    <property type="match status" value="1"/>
</dbReference>
<dbReference type="InterPro" id="IPR019575">
    <property type="entry name" value="Nuop51_4Fe4S-bd"/>
</dbReference>
<comment type="similarity">
    <text evidence="1">Belongs to the complex I 51 kDa subunit family.</text>
</comment>
<evidence type="ECO:0000259" key="6">
    <source>
        <dbReference type="SMART" id="SM00928"/>
    </source>
</evidence>
<dbReference type="InterPro" id="IPR037207">
    <property type="entry name" value="Nuop51_4Fe4S-bd_sf"/>
</dbReference>
<dbReference type="Proteomes" id="UP000049855">
    <property type="component" value="Unassembled WGS sequence"/>
</dbReference>
<evidence type="ECO:0000256" key="3">
    <source>
        <dbReference type="ARBA" id="ARBA00022723"/>
    </source>
</evidence>
<dbReference type="Gene3D" id="3.40.50.11540">
    <property type="entry name" value="NADH-ubiquinone oxidoreductase 51kDa subunit"/>
    <property type="match status" value="1"/>
</dbReference>
<dbReference type="EMBL" id="CTRP01000003">
    <property type="protein sequence ID" value="CQR71136.1"/>
    <property type="molecule type" value="Genomic_DNA"/>
</dbReference>
<evidence type="ECO:0000256" key="4">
    <source>
        <dbReference type="ARBA" id="ARBA00023004"/>
    </source>
</evidence>
<dbReference type="InterPro" id="IPR037225">
    <property type="entry name" value="Nuo51_FMN-bd_sf"/>
</dbReference>
<dbReference type="SMART" id="SM00928">
    <property type="entry name" value="NADH_4Fe-4S"/>
    <property type="match status" value="1"/>
</dbReference>
<dbReference type="FunFam" id="3.40.50.11540:FF:000001">
    <property type="entry name" value="NADH dehydrogenase [ubiquinone] flavoprotein 1, mitochondrial"/>
    <property type="match status" value="1"/>
</dbReference>
<name>A0A0U1KUW2_9FIRM</name>
<dbReference type="Gene3D" id="1.20.1440.230">
    <property type="entry name" value="NADH-ubiquinone oxidoreductase 51kDa subunit, iron-sulphur binding domain"/>
    <property type="match status" value="1"/>
</dbReference>
<evidence type="ECO:0000256" key="5">
    <source>
        <dbReference type="ARBA" id="ARBA00023014"/>
    </source>
</evidence>
<dbReference type="PANTHER" id="PTHR43578">
    <property type="entry name" value="NADH-QUINONE OXIDOREDUCTASE SUBUNIT F"/>
    <property type="match status" value="1"/>
</dbReference>
<dbReference type="GO" id="GO:0010181">
    <property type="term" value="F:FMN binding"/>
    <property type="evidence" value="ECO:0007669"/>
    <property type="project" value="InterPro"/>
</dbReference>
<dbReference type="SUPFAM" id="SSF140490">
    <property type="entry name" value="Nqo1C-terminal domain-like"/>
    <property type="match status" value="1"/>
</dbReference>
<dbReference type="GO" id="GO:0051539">
    <property type="term" value="F:4 iron, 4 sulfur cluster binding"/>
    <property type="evidence" value="ECO:0007669"/>
    <property type="project" value="UniProtKB-KW"/>
</dbReference>
<keyword evidence="3" id="KW-0479">Metal-binding</keyword>
<keyword evidence="2" id="KW-0004">4Fe-4S</keyword>
<dbReference type="AlphaFoldDB" id="A0A0U1KUW2"/>
<feature type="domain" description="NADH-ubiquinone oxidoreductase 51kDa subunit iron-sulphur binding" evidence="6">
    <location>
        <begin position="330"/>
        <end position="375"/>
    </location>
</feature>
<dbReference type="SUPFAM" id="SSF142984">
    <property type="entry name" value="Nqo1 middle domain-like"/>
    <property type="match status" value="1"/>
</dbReference>